<evidence type="ECO:0000313" key="2">
    <source>
        <dbReference type="EMBL" id="AYO42696.1"/>
    </source>
</evidence>
<dbReference type="OrthoDB" id="9402762at2759"/>
<feature type="compositionally biased region" description="Acidic residues" evidence="1">
    <location>
        <begin position="596"/>
        <end position="606"/>
    </location>
</feature>
<feature type="region of interest" description="Disordered" evidence="1">
    <location>
        <begin position="585"/>
        <end position="715"/>
    </location>
</feature>
<proteinExistence type="predicted"/>
<dbReference type="PANTHER" id="PTHR13265:SF0">
    <property type="entry name" value="HPR1"/>
    <property type="match status" value="1"/>
</dbReference>
<name>A0A3G2S4J1_MALR7</name>
<dbReference type="STRING" id="425264.A0A3G2S4J1"/>
<evidence type="ECO:0000256" key="1">
    <source>
        <dbReference type="SAM" id="MobiDB-lite"/>
    </source>
</evidence>
<dbReference type="Pfam" id="PF11957">
    <property type="entry name" value="efThoc1"/>
    <property type="match status" value="1"/>
</dbReference>
<dbReference type="AlphaFoldDB" id="A0A3G2S4J1"/>
<gene>
    <name evidence="2" type="primary">THOC1</name>
    <name evidence="2" type="ORF">DNF11_1746</name>
</gene>
<feature type="compositionally biased region" description="Acidic residues" evidence="1">
    <location>
        <begin position="618"/>
        <end position="632"/>
    </location>
</feature>
<evidence type="ECO:0000313" key="3">
    <source>
        <dbReference type="Proteomes" id="UP000269793"/>
    </source>
</evidence>
<dbReference type="VEuPathDB" id="FungiDB:DNF11_1746"/>
<dbReference type="InterPro" id="IPR021861">
    <property type="entry name" value="THO_THOC1"/>
</dbReference>
<accession>A0A3G2S4J1</accession>
<reference evidence="2 3" key="1">
    <citation type="submission" date="2018-10" db="EMBL/GenBank/DDBJ databases">
        <title>Complete genome sequence of Malassezia restricta CBS 7877.</title>
        <authorList>
            <person name="Morand S.C."/>
            <person name="Bertignac M."/>
            <person name="Iltis A."/>
            <person name="Kolder I."/>
            <person name="Pirovano W."/>
            <person name="Jourdain R."/>
            <person name="Clavaud C."/>
        </authorList>
    </citation>
    <scope>NUCLEOTIDE SEQUENCE [LARGE SCALE GENOMIC DNA]</scope>
    <source>
        <strain evidence="2 3">CBS 7877</strain>
    </source>
</reference>
<dbReference type="EMBL" id="CP033150">
    <property type="protein sequence ID" value="AYO42696.1"/>
    <property type="molecule type" value="Genomic_DNA"/>
</dbReference>
<organism evidence="2 3">
    <name type="scientific">Malassezia restricta (strain ATCC 96810 / NBRC 103918 / CBS 7877)</name>
    <name type="common">Seborrheic dermatitis infection agent</name>
    <dbReference type="NCBI Taxonomy" id="425264"/>
    <lineage>
        <taxon>Eukaryota</taxon>
        <taxon>Fungi</taxon>
        <taxon>Dikarya</taxon>
        <taxon>Basidiomycota</taxon>
        <taxon>Ustilaginomycotina</taxon>
        <taxon>Malasseziomycetes</taxon>
        <taxon>Malasseziales</taxon>
        <taxon>Malasseziaceae</taxon>
        <taxon>Malassezia</taxon>
    </lineage>
</organism>
<feature type="compositionally biased region" description="Basic and acidic residues" evidence="1">
    <location>
        <begin position="637"/>
        <end position="671"/>
    </location>
</feature>
<sequence>MSGVKEAVARVSDALDACIPQMQDSLQRRKEALRVPRLDVHTSQAELESCMQHDLPQIYERARKACVDARSDADKPGLWEEVLTSCISSKMHTYIRAYASVEDAVDRLDMALYLARHHMADASLPLSSLEEVLDESTLSACDHLFAYAELRAPVLTQDMVPTSGKGLVLLRIGNKLLRRLSKTHRGHAVLAGRVLLLLSSTFAVNERSGVNLKGEFGPNLLEPPPVATGDAPSSTAPDALMMHPNFYVAFWALQAYFTNPACLWQQDEVPPGAQALEALTLLSSDSFTPMKTFQAGIQCVLDVFRWLHKRTDASAKAHTGLSHETEMASAYPQYLTHQDLFVYELQNMAFQRQFLMQCLITFQYLLGQTSASHEHCQAWKNQLLVPSHTLCDADEQWVRKTWRQVQTLLRDSAKDGKVFLDAALLLLRRESSWIRWKGDGAPSFYHDMFPAETLQAWSDKIATVFSVQEPWYPHAVGTAELSRLWANGLHIPAPSRVEVQDEEGQTKSVTTDGWEDLEFPPNRPSVQALCRMMEHSSDADKKQGLAWRALRCVGREHLHLLACMTSLDDIPSLLQVMDDEKKGVPYESEHMGQEPMADEDIPDEDMPPAHEETHQEPCPEEGPQEETFDEAPPEAPADGHEDSTQDTLEHADHDQADDDASHQETAPKDVEDAPSSVLSSSSSSPLSSSGDADHGDADATFMTAPAPDVPSSMDI</sequence>
<feature type="compositionally biased region" description="Low complexity" evidence="1">
    <location>
        <begin position="674"/>
        <end position="690"/>
    </location>
</feature>
<dbReference type="GO" id="GO:0006406">
    <property type="term" value="P:mRNA export from nucleus"/>
    <property type="evidence" value="ECO:0007669"/>
    <property type="project" value="TreeGrafter"/>
</dbReference>
<dbReference type="PANTHER" id="PTHR13265">
    <property type="entry name" value="THO COMPLEX SUBUNIT 1"/>
    <property type="match status" value="1"/>
</dbReference>
<feature type="compositionally biased region" description="Basic and acidic residues" evidence="1">
    <location>
        <begin position="607"/>
        <end position="617"/>
    </location>
</feature>
<dbReference type="GO" id="GO:0000445">
    <property type="term" value="C:THO complex part of transcription export complex"/>
    <property type="evidence" value="ECO:0007669"/>
    <property type="project" value="TreeGrafter"/>
</dbReference>
<keyword evidence="3" id="KW-1185">Reference proteome</keyword>
<protein>
    <submittedName>
        <fullName evidence="2">THO complex subunit 1</fullName>
    </submittedName>
</protein>
<dbReference type="Proteomes" id="UP000269793">
    <property type="component" value="Chromosome III"/>
</dbReference>